<feature type="zinc finger region" description="dksA C4-type" evidence="4">
    <location>
        <begin position="41"/>
        <end position="65"/>
    </location>
</feature>
<proteinExistence type="predicted"/>
<evidence type="ECO:0000256" key="3">
    <source>
        <dbReference type="ARBA" id="ARBA00022833"/>
    </source>
</evidence>
<protein>
    <recommendedName>
        <fullName evidence="5">Zinc finger DksA/TraR C4-type domain-containing protein</fullName>
    </recommendedName>
</protein>
<evidence type="ECO:0000256" key="1">
    <source>
        <dbReference type="ARBA" id="ARBA00022723"/>
    </source>
</evidence>
<evidence type="ECO:0000256" key="2">
    <source>
        <dbReference type="ARBA" id="ARBA00022771"/>
    </source>
</evidence>
<dbReference type="PANTHER" id="PTHR38777:SF1">
    <property type="entry name" value="DNAK SUPPRESSOR PROTEIN"/>
    <property type="match status" value="1"/>
</dbReference>
<name>A0A410T5H8_9CAUD</name>
<feature type="domain" description="Zinc finger DksA/TraR C4-type" evidence="5">
    <location>
        <begin position="41"/>
        <end position="70"/>
    </location>
</feature>
<keyword evidence="2" id="KW-0863">Zinc-finger</keyword>
<dbReference type="GO" id="GO:1900378">
    <property type="term" value="P:positive regulation of secondary metabolite biosynthetic process"/>
    <property type="evidence" value="ECO:0007669"/>
    <property type="project" value="TreeGrafter"/>
</dbReference>
<accession>A0A410T5H8</accession>
<gene>
    <name evidence="6" type="ORF">Henu6_gp185</name>
</gene>
<dbReference type="EMBL" id="MK240351">
    <property type="protein sequence ID" value="QAU03988.1"/>
    <property type="molecule type" value="Genomic_DNA"/>
</dbReference>
<keyword evidence="3" id="KW-0862">Zinc</keyword>
<dbReference type="SUPFAM" id="SSF57716">
    <property type="entry name" value="Glucocorticoid receptor-like (DNA-binding domain)"/>
    <property type="match status" value="1"/>
</dbReference>
<evidence type="ECO:0000256" key="4">
    <source>
        <dbReference type="PROSITE-ProRule" id="PRU00510"/>
    </source>
</evidence>
<dbReference type="PANTHER" id="PTHR38777">
    <property type="entry name" value="FELS-2 PROPHAGE PROTEIN"/>
    <property type="match status" value="1"/>
</dbReference>
<keyword evidence="1" id="KW-0479">Metal-binding</keyword>
<dbReference type="Proteomes" id="UP000289169">
    <property type="component" value="Segment"/>
</dbReference>
<evidence type="ECO:0000313" key="7">
    <source>
        <dbReference type="Proteomes" id="UP000289169"/>
    </source>
</evidence>
<evidence type="ECO:0000313" key="6">
    <source>
        <dbReference type="EMBL" id="QAU03988.1"/>
    </source>
</evidence>
<dbReference type="GO" id="GO:0008270">
    <property type="term" value="F:zinc ion binding"/>
    <property type="evidence" value="ECO:0007669"/>
    <property type="project" value="UniProtKB-KW"/>
</dbReference>
<dbReference type="Gene3D" id="1.20.120.910">
    <property type="entry name" value="DksA, coiled-coil domain"/>
    <property type="match status" value="1"/>
</dbReference>
<dbReference type="InterPro" id="IPR000962">
    <property type="entry name" value="Znf_DskA_TraR"/>
</dbReference>
<evidence type="ECO:0000259" key="5">
    <source>
        <dbReference type="Pfam" id="PF01258"/>
    </source>
</evidence>
<dbReference type="PROSITE" id="PS51128">
    <property type="entry name" value="ZF_DKSA_2"/>
    <property type="match status" value="1"/>
</dbReference>
<sequence length="88" mass="9923">MNGWGPNDGVFETNQATIDDAVDWARLELELASKRESNELCEDCDAVIPLGRRLAVKGVQYCINCQAVYDKQVLSYVNRRGCKDSQLR</sequence>
<reference evidence="6 7" key="1">
    <citation type="submission" date="2018-11" db="EMBL/GenBank/DDBJ databases">
        <authorList>
            <person name="Teng T."/>
        </authorList>
    </citation>
    <scope>NUCLEOTIDE SEQUENCE [LARGE SCALE GENOMIC DNA]</scope>
</reference>
<organism evidence="6 7">
    <name type="scientific">Acinetobacter phage Henu6</name>
    <dbReference type="NCBI Taxonomy" id="2500136"/>
    <lineage>
        <taxon>Viruses</taxon>
        <taxon>Duplodnaviria</taxon>
        <taxon>Heunggongvirae</taxon>
        <taxon>Uroviricota</taxon>
        <taxon>Caudoviricetes</taxon>
        <taxon>Pantevenvirales</taxon>
        <taxon>Straboviridae</taxon>
        <taxon>Twarogvirinae</taxon>
        <taxon>Zedzedvirus</taxon>
        <taxon>Zedzedvirus zz1</taxon>
    </lineage>
</organism>
<dbReference type="Pfam" id="PF01258">
    <property type="entry name" value="zf-dskA_traR"/>
    <property type="match status" value="1"/>
</dbReference>